<evidence type="ECO:0000313" key="2">
    <source>
        <dbReference type="EMBL" id="KAF2021106.1"/>
    </source>
</evidence>
<dbReference type="RefSeq" id="XP_033389445.1">
    <property type="nucleotide sequence ID" value="XM_033521257.1"/>
</dbReference>
<gene>
    <name evidence="2" type="ORF">BU24DRAFT_15080</name>
</gene>
<keyword evidence="1" id="KW-0812">Transmembrane</keyword>
<dbReference type="OrthoDB" id="10614723at2759"/>
<name>A0A6A5Y749_9PLEO</name>
<keyword evidence="1" id="KW-0472">Membrane</keyword>
<protein>
    <submittedName>
        <fullName evidence="2">Uncharacterized protein</fullName>
    </submittedName>
</protein>
<dbReference type="GeneID" id="54278654"/>
<reference evidence="2" key="1">
    <citation type="journal article" date="2020" name="Stud. Mycol.">
        <title>101 Dothideomycetes genomes: a test case for predicting lifestyles and emergence of pathogens.</title>
        <authorList>
            <person name="Haridas S."/>
            <person name="Albert R."/>
            <person name="Binder M."/>
            <person name="Bloem J."/>
            <person name="Labutti K."/>
            <person name="Salamov A."/>
            <person name="Andreopoulos B."/>
            <person name="Baker S."/>
            <person name="Barry K."/>
            <person name="Bills G."/>
            <person name="Bluhm B."/>
            <person name="Cannon C."/>
            <person name="Castanera R."/>
            <person name="Culley D."/>
            <person name="Daum C."/>
            <person name="Ezra D."/>
            <person name="Gonzalez J."/>
            <person name="Henrissat B."/>
            <person name="Kuo A."/>
            <person name="Liang C."/>
            <person name="Lipzen A."/>
            <person name="Lutzoni F."/>
            <person name="Magnuson J."/>
            <person name="Mondo S."/>
            <person name="Nolan M."/>
            <person name="Ohm R."/>
            <person name="Pangilinan J."/>
            <person name="Park H.-J."/>
            <person name="Ramirez L."/>
            <person name="Alfaro M."/>
            <person name="Sun H."/>
            <person name="Tritt A."/>
            <person name="Yoshinaga Y."/>
            <person name="Zwiers L.-H."/>
            <person name="Turgeon B."/>
            <person name="Goodwin S."/>
            <person name="Spatafora J."/>
            <person name="Crous P."/>
            <person name="Grigoriev I."/>
        </authorList>
    </citation>
    <scope>NUCLEOTIDE SEQUENCE</scope>
    <source>
        <strain evidence="2">CBS 175.79</strain>
    </source>
</reference>
<accession>A0A6A5Y749</accession>
<dbReference type="EMBL" id="ML978066">
    <property type="protein sequence ID" value="KAF2021106.1"/>
    <property type="molecule type" value="Genomic_DNA"/>
</dbReference>
<sequence>MFLIGRCARPTREKIVRCFSLSKISPRQWVHSEPKSIHTGKKISMCDNFQETLWIHLLTDLIICRYNNLLNRHISIKWHNKPGWHNWLARETLNLKVVGVSSNQLPVSDSIISTNKVNSRVPRQASSNILFLHFFYGQFFLFLLVWCSGSRLVSAAVPWTGAGI</sequence>
<keyword evidence="3" id="KW-1185">Reference proteome</keyword>
<evidence type="ECO:0000313" key="3">
    <source>
        <dbReference type="Proteomes" id="UP000799778"/>
    </source>
</evidence>
<dbReference type="Proteomes" id="UP000799778">
    <property type="component" value="Unassembled WGS sequence"/>
</dbReference>
<evidence type="ECO:0000256" key="1">
    <source>
        <dbReference type="SAM" id="Phobius"/>
    </source>
</evidence>
<organism evidence="2 3">
    <name type="scientific">Aaosphaeria arxii CBS 175.79</name>
    <dbReference type="NCBI Taxonomy" id="1450172"/>
    <lineage>
        <taxon>Eukaryota</taxon>
        <taxon>Fungi</taxon>
        <taxon>Dikarya</taxon>
        <taxon>Ascomycota</taxon>
        <taxon>Pezizomycotina</taxon>
        <taxon>Dothideomycetes</taxon>
        <taxon>Pleosporomycetidae</taxon>
        <taxon>Pleosporales</taxon>
        <taxon>Pleosporales incertae sedis</taxon>
        <taxon>Aaosphaeria</taxon>
    </lineage>
</organism>
<proteinExistence type="predicted"/>
<keyword evidence="1" id="KW-1133">Transmembrane helix</keyword>
<feature type="transmembrane region" description="Helical" evidence="1">
    <location>
        <begin position="129"/>
        <end position="146"/>
    </location>
</feature>
<dbReference type="AlphaFoldDB" id="A0A6A5Y749"/>